<dbReference type="Pfam" id="PF00353">
    <property type="entry name" value="HemolysinCabind"/>
    <property type="match status" value="1"/>
</dbReference>
<evidence type="ECO:0000313" key="2">
    <source>
        <dbReference type="EMBL" id="MCP3420463.1"/>
    </source>
</evidence>
<dbReference type="EMBL" id="JANARS010000001">
    <property type="protein sequence ID" value="MCP3420463.1"/>
    <property type="molecule type" value="Genomic_DNA"/>
</dbReference>
<evidence type="ECO:0000313" key="3">
    <source>
        <dbReference type="Proteomes" id="UP001204524"/>
    </source>
</evidence>
<keyword evidence="3" id="KW-1185">Reference proteome</keyword>
<feature type="chain" id="PRO_5045130897" description="Calcium-binding protein" evidence="1">
    <location>
        <begin position="27"/>
        <end position="439"/>
    </location>
</feature>
<comment type="caution">
    <text evidence="2">The sequence shown here is derived from an EMBL/GenBank/DDBJ whole genome shotgun (WGS) entry which is preliminary data.</text>
</comment>
<reference evidence="2 3" key="1">
    <citation type="submission" date="2022-06" db="EMBL/GenBank/DDBJ databases">
        <authorList>
            <person name="So Y."/>
        </authorList>
    </citation>
    <scope>NUCLEOTIDE SEQUENCE [LARGE SCALE GENOMIC DNA]</scope>
    <source>
        <strain evidence="2 3">STR3</strain>
    </source>
</reference>
<dbReference type="InterPro" id="IPR018511">
    <property type="entry name" value="Hemolysin-typ_Ca-bd_CS"/>
</dbReference>
<name>A0ABT1KRU4_9ACTN</name>
<accession>A0ABT1KRU4</accession>
<gene>
    <name evidence="2" type="ORF">NCI01_01515</name>
</gene>
<evidence type="ECO:0008006" key="4">
    <source>
        <dbReference type="Google" id="ProtNLM"/>
    </source>
</evidence>
<dbReference type="SUPFAM" id="SSF51120">
    <property type="entry name" value="beta-Roll"/>
    <property type="match status" value="1"/>
</dbReference>
<dbReference type="Gene3D" id="2.150.10.10">
    <property type="entry name" value="Serralysin-like metalloprotease, C-terminal"/>
    <property type="match status" value="1"/>
</dbReference>
<dbReference type="Proteomes" id="UP001204524">
    <property type="component" value="Unassembled WGS sequence"/>
</dbReference>
<protein>
    <recommendedName>
        <fullName evidence="4">Calcium-binding protein</fullName>
    </recommendedName>
</protein>
<sequence>MRPHLPIGLATGLIAATLLSNAPAQAAAETCQGRPATIVGSYLQREVVGTEGADVVVTNGAIEVDTRGGDDLVCVTESEGRYPDLSLATGAGDDVVDASGSRGSVGVELGAGSDHYTGSAGGGDWVVAGGEGRDTEPDTIHTGAGTLVDSVVSGSPGVPNGDVVVVEAGGTVYWSGPMTEGARLDATAGPGSTLVPDLGTGHAVVDATAGTLERDGFVTLRWTGFDGFAFSGTRAPSAFRFDGSDRDETVYVSFPTRVHDRQRFYLGGGDDTLLSPDGAGGSRSRYVGGDGDDRVDLWAGRRLDLDLASGTMTMRQDGTIARSRFTGFETSLLGAKDLRVRGTKGADELRFYACRATVRGRAGKDDIASARTADDADLLGCDARTSRIRIYGDAGRDTLRGSRGRDLLVGGPGRDTINGNANRDTCSGEKLRSCEVRLR</sequence>
<dbReference type="RefSeq" id="WP_254179697.1">
    <property type="nucleotide sequence ID" value="NZ_JANARS010000001.1"/>
</dbReference>
<proteinExistence type="predicted"/>
<feature type="signal peptide" evidence="1">
    <location>
        <begin position="1"/>
        <end position="26"/>
    </location>
</feature>
<evidence type="ECO:0000256" key="1">
    <source>
        <dbReference type="SAM" id="SignalP"/>
    </source>
</evidence>
<organism evidence="2 3">
    <name type="scientific">Nocardioides pinisoli</name>
    <dbReference type="NCBI Taxonomy" id="2950279"/>
    <lineage>
        <taxon>Bacteria</taxon>
        <taxon>Bacillati</taxon>
        <taxon>Actinomycetota</taxon>
        <taxon>Actinomycetes</taxon>
        <taxon>Propionibacteriales</taxon>
        <taxon>Nocardioidaceae</taxon>
        <taxon>Nocardioides</taxon>
    </lineage>
</organism>
<dbReference type="PROSITE" id="PS00330">
    <property type="entry name" value="HEMOLYSIN_CALCIUM"/>
    <property type="match status" value="1"/>
</dbReference>
<dbReference type="InterPro" id="IPR001343">
    <property type="entry name" value="Hemolysn_Ca-bd"/>
</dbReference>
<keyword evidence="1" id="KW-0732">Signal</keyword>
<dbReference type="InterPro" id="IPR011049">
    <property type="entry name" value="Serralysin-like_metalloprot_C"/>
</dbReference>